<dbReference type="HOGENOM" id="CLU_084872_3_1_1"/>
<accession>B3SB38</accession>
<keyword evidence="6 8" id="KW-0472">Membrane</keyword>
<sequence>MVISFGYCSECGGEDCSYDPNGPLVNCSLLSDDFIRCDPPVDLKGNYSAKQALGYGCIKFGGTRYEEVEITSVVCHVLTGIDCFGNRTFFKPNIPCIKYTGHFFPSTLLYSLLLGFFGIDRFCLGHTGTAFGKLLTIGGLGIWWIVDIILLITGDLMPSDGSNWNPYY</sequence>
<dbReference type="AlphaFoldDB" id="B3SB38"/>
<keyword evidence="5 8" id="KW-1133">Transmembrane helix</keyword>
<keyword evidence="3 8" id="KW-0812">Transmembrane</keyword>
<evidence type="ECO:0000313" key="10">
    <source>
        <dbReference type="EMBL" id="EDV20095.1"/>
    </source>
</evidence>
<feature type="transmembrane region" description="Helical" evidence="8">
    <location>
        <begin position="131"/>
        <end position="152"/>
    </location>
</feature>
<name>B3SB38_TRIAD</name>
<comment type="subcellular location">
    <subcellularLocation>
        <location evidence="1">Membrane</location>
        <topology evidence="1">Multi-pass membrane protein</topology>
    </subcellularLocation>
</comment>
<dbReference type="PANTHER" id="PTHR21016">
    <property type="entry name" value="BETA-AMYLOID BINDING PROTEIN-RELATED"/>
    <property type="match status" value="1"/>
</dbReference>
<dbReference type="OrthoDB" id="408511at2759"/>
<dbReference type="OMA" id="PIDHKGN"/>
<reference evidence="10 11" key="1">
    <citation type="journal article" date="2008" name="Nature">
        <title>The Trichoplax genome and the nature of placozoans.</title>
        <authorList>
            <person name="Srivastava M."/>
            <person name="Begovic E."/>
            <person name="Chapman J."/>
            <person name="Putnam N.H."/>
            <person name="Hellsten U."/>
            <person name="Kawashima T."/>
            <person name="Kuo A."/>
            <person name="Mitros T."/>
            <person name="Salamov A."/>
            <person name="Carpenter M.L."/>
            <person name="Signorovitch A.Y."/>
            <person name="Moreno M.A."/>
            <person name="Kamm K."/>
            <person name="Grimwood J."/>
            <person name="Schmutz J."/>
            <person name="Shapiro H."/>
            <person name="Grigoriev I.V."/>
            <person name="Buss L.W."/>
            <person name="Schierwater B."/>
            <person name="Dellaporta S.L."/>
            <person name="Rokhsar D.S."/>
        </authorList>
    </citation>
    <scope>NUCLEOTIDE SEQUENCE [LARGE SCALE GENOMIC DNA]</scope>
    <source>
        <strain evidence="10 11">Grell-BS-1999</strain>
    </source>
</reference>
<comment type="similarity">
    <text evidence="2">Belongs to the TM2 family.</text>
</comment>
<dbReference type="eggNOG" id="KOG4272">
    <property type="taxonomic scope" value="Eukaryota"/>
</dbReference>
<evidence type="ECO:0000313" key="11">
    <source>
        <dbReference type="Proteomes" id="UP000009022"/>
    </source>
</evidence>
<protein>
    <recommendedName>
        <fullName evidence="9">TM2 domain-containing protein</fullName>
    </recommendedName>
</protein>
<dbReference type="InterPro" id="IPR007829">
    <property type="entry name" value="TM2"/>
</dbReference>
<dbReference type="Proteomes" id="UP000009022">
    <property type="component" value="Unassembled WGS sequence"/>
</dbReference>
<evidence type="ECO:0000256" key="4">
    <source>
        <dbReference type="ARBA" id="ARBA00022729"/>
    </source>
</evidence>
<evidence type="ECO:0000256" key="5">
    <source>
        <dbReference type="ARBA" id="ARBA00022989"/>
    </source>
</evidence>
<dbReference type="GeneID" id="6758638"/>
<dbReference type="EMBL" id="DS985263">
    <property type="protein sequence ID" value="EDV20095.1"/>
    <property type="molecule type" value="Genomic_DNA"/>
</dbReference>
<dbReference type="KEGG" id="tad:TRIADDRAFT_32584"/>
<dbReference type="FunCoup" id="B3SB38">
    <property type="interactions" value="1019"/>
</dbReference>
<dbReference type="InParanoid" id="B3SB38"/>
<evidence type="ECO:0000256" key="2">
    <source>
        <dbReference type="ARBA" id="ARBA00008284"/>
    </source>
</evidence>
<dbReference type="PANTHER" id="PTHR21016:SF4">
    <property type="entry name" value="TM2 DOMAIN-CONTAINING PROTEIN 2"/>
    <property type="match status" value="1"/>
</dbReference>
<dbReference type="PhylomeDB" id="B3SB38"/>
<evidence type="ECO:0000256" key="3">
    <source>
        <dbReference type="ARBA" id="ARBA00022692"/>
    </source>
</evidence>
<proteinExistence type="inferred from homology"/>
<dbReference type="InterPro" id="IPR050932">
    <property type="entry name" value="TM2D1-3-like"/>
</dbReference>
<keyword evidence="7" id="KW-0325">Glycoprotein</keyword>
<dbReference type="STRING" id="10228.B3SB38"/>
<feature type="transmembrane region" description="Helical" evidence="8">
    <location>
        <begin position="99"/>
        <end position="119"/>
    </location>
</feature>
<gene>
    <name evidence="10" type="ORF">TRIADDRAFT_32584</name>
</gene>
<organism evidence="10 11">
    <name type="scientific">Trichoplax adhaerens</name>
    <name type="common">Trichoplax reptans</name>
    <dbReference type="NCBI Taxonomy" id="10228"/>
    <lineage>
        <taxon>Eukaryota</taxon>
        <taxon>Metazoa</taxon>
        <taxon>Placozoa</taxon>
        <taxon>Uniplacotomia</taxon>
        <taxon>Trichoplacea</taxon>
        <taxon>Trichoplacidae</taxon>
        <taxon>Trichoplax</taxon>
    </lineage>
</organism>
<evidence type="ECO:0000259" key="9">
    <source>
        <dbReference type="Pfam" id="PF05154"/>
    </source>
</evidence>
<evidence type="ECO:0000256" key="1">
    <source>
        <dbReference type="ARBA" id="ARBA00004141"/>
    </source>
</evidence>
<keyword evidence="11" id="KW-1185">Reference proteome</keyword>
<evidence type="ECO:0000256" key="7">
    <source>
        <dbReference type="ARBA" id="ARBA00023180"/>
    </source>
</evidence>
<evidence type="ECO:0000256" key="6">
    <source>
        <dbReference type="ARBA" id="ARBA00023136"/>
    </source>
</evidence>
<keyword evidence="4" id="KW-0732">Signal</keyword>
<dbReference type="Pfam" id="PF05154">
    <property type="entry name" value="TM2"/>
    <property type="match status" value="1"/>
</dbReference>
<feature type="domain" description="TM2" evidence="9">
    <location>
        <begin position="107"/>
        <end position="149"/>
    </location>
</feature>
<dbReference type="GO" id="GO:0016020">
    <property type="term" value="C:membrane"/>
    <property type="evidence" value="ECO:0007669"/>
    <property type="project" value="UniProtKB-SubCell"/>
</dbReference>
<evidence type="ECO:0000256" key="8">
    <source>
        <dbReference type="SAM" id="Phobius"/>
    </source>
</evidence>
<dbReference type="RefSeq" id="XP_002117479.1">
    <property type="nucleotide sequence ID" value="XM_002117443.1"/>
</dbReference>
<dbReference type="CTD" id="6758638"/>